<accession>A0A3R7FAG4</accession>
<gene>
    <name evidence="1" type="ORF">CSKR_109948</name>
</gene>
<keyword evidence="2" id="KW-1185">Reference proteome</keyword>
<evidence type="ECO:0000313" key="1">
    <source>
        <dbReference type="EMBL" id="KAG5443401.1"/>
    </source>
</evidence>
<dbReference type="InParanoid" id="A0A3R7FAG4"/>
<dbReference type="OrthoDB" id="9988752at2759"/>
<reference evidence="1 2" key="1">
    <citation type="journal article" date="2018" name="Biotechnol. Adv.">
        <title>Improved genomic resources and new bioinformatic workflow for the carcinogenic parasite Clonorchis sinensis: Biotechnological implications.</title>
        <authorList>
            <person name="Wang D."/>
            <person name="Korhonen P.K."/>
            <person name="Gasser R.B."/>
            <person name="Young N.D."/>
        </authorList>
    </citation>
    <scope>NUCLEOTIDE SEQUENCE [LARGE SCALE GENOMIC DNA]</scope>
    <source>
        <strain evidence="1">Cs-k2</strain>
    </source>
</reference>
<name>A0A3R7FAG4_CLOSI</name>
<sequence>MLLGRHLRCRAYIPHQSGVNIFACSEVKIQMRPACAGGEVVTRSPCSRVCRVQTPAGSRVYTADELHIPVLALPSGGMALQLNDFFYRQPGRAPNKGSQELDHQLSSSLGIDNRNWWKPRVNEMEVVWCNRRQSSTILSSQGRQSLCSPHAETIIKTDGSCITNTHRRSSRWAEHCKARFKTQPAHVSTVQTEEFTRRSVPIDPSSIRGIQKSLKNNKLGQDQHKGSRLTQVASKTLVIITLRMLSLTHEPLSRNGQSDFRLHPVTIGRPSCSSKAHHNLSGRPRLGQPGSIPALVLPSGGMAARYRKGATAERFFSLIAGKTETENRRPDGDVGLRVPEWHASKIRQHAANSI</sequence>
<organism evidence="1 2">
    <name type="scientific">Clonorchis sinensis</name>
    <name type="common">Chinese liver fluke</name>
    <dbReference type="NCBI Taxonomy" id="79923"/>
    <lineage>
        <taxon>Eukaryota</taxon>
        <taxon>Metazoa</taxon>
        <taxon>Spiralia</taxon>
        <taxon>Lophotrochozoa</taxon>
        <taxon>Platyhelminthes</taxon>
        <taxon>Trematoda</taxon>
        <taxon>Digenea</taxon>
        <taxon>Opisthorchiida</taxon>
        <taxon>Opisthorchiata</taxon>
        <taxon>Opisthorchiidae</taxon>
        <taxon>Clonorchis</taxon>
    </lineage>
</organism>
<dbReference type="EMBL" id="NIRI02000056">
    <property type="protein sequence ID" value="KAG5443401.1"/>
    <property type="molecule type" value="Genomic_DNA"/>
</dbReference>
<protein>
    <submittedName>
        <fullName evidence="1">Uncharacterized protein</fullName>
    </submittedName>
</protein>
<proteinExistence type="predicted"/>
<evidence type="ECO:0000313" key="2">
    <source>
        <dbReference type="Proteomes" id="UP000286415"/>
    </source>
</evidence>
<dbReference type="AlphaFoldDB" id="A0A3R7FAG4"/>
<reference evidence="1 2" key="2">
    <citation type="journal article" date="2021" name="Genomics">
        <title>High-quality reference genome for Clonorchis sinensis.</title>
        <authorList>
            <person name="Young N.D."/>
            <person name="Stroehlein A.J."/>
            <person name="Kinkar L."/>
            <person name="Wang T."/>
            <person name="Sohn W.M."/>
            <person name="Chang B.C.H."/>
            <person name="Kaur P."/>
            <person name="Weisz D."/>
            <person name="Dudchenko O."/>
            <person name="Aiden E.L."/>
            <person name="Korhonen P.K."/>
            <person name="Gasser R.B."/>
        </authorList>
    </citation>
    <scope>NUCLEOTIDE SEQUENCE [LARGE SCALE GENOMIC DNA]</scope>
    <source>
        <strain evidence="1">Cs-k2</strain>
    </source>
</reference>
<dbReference type="Proteomes" id="UP000286415">
    <property type="component" value="Unassembled WGS sequence"/>
</dbReference>
<comment type="caution">
    <text evidence="1">The sequence shown here is derived from an EMBL/GenBank/DDBJ whole genome shotgun (WGS) entry which is preliminary data.</text>
</comment>